<evidence type="ECO:0000313" key="5">
    <source>
        <dbReference type="EMBL" id="VAV91031.1"/>
    </source>
</evidence>
<accession>A0A3B0RGN3</accession>
<keyword evidence="1" id="KW-1188">Viral release from host cell</keyword>
<proteinExistence type="predicted"/>
<evidence type="ECO:0000256" key="3">
    <source>
        <dbReference type="ARBA" id="ARBA00022801"/>
    </source>
</evidence>
<keyword evidence="3" id="KW-0378">Hydrolase</keyword>
<protein>
    <recommendedName>
        <fullName evidence="4">Prohead serine protease domain-containing protein</fullName>
    </recommendedName>
</protein>
<dbReference type="EMBL" id="UOEJ01000017">
    <property type="protein sequence ID" value="VAV91031.1"/>
    <property type="molecule type" value="Genomic_DNA"/>
</dbReference>
<dbReference type="GO" id="GO:0006508">
    <property type="term" value="P:proteolysis"/>
    <property type="evidence" value="ECO:0007669"/>
    <property type="project" value="UniProtKB-KW"/>
</dbReference>
<name>A0A3B0RGN3_9ZZZZ</name>
<organism evidence="5">
    <name type="scientific">hydrothermal vent metagenome</name>
    <dbReference type="NCBI Taxonomy" id="652676"/>
    <lineage>
        <taxon>unclassified sequences</taxon>
        <taxon>metagenomes</taxon>
        <taxon>ecological metagenomes</taxon>
    </lineage>
</organism>
<sequence length="46" mass="5013">MTLQKTDNKIGHFEGYASVFNTVDRGNDLIEPGAFSRSLADRGVAL</sequence>
<evidence type="ECO:0000256" key="2">
    <source>
        <dbReference type="ARBA" id="ARBA00022670"/>
    </source>
</evidence>
<keyword evidence="2" id="KW-0645">Protease</keyword>
<evidence type="ECO:0000256" key="1">
    <source>
        <dbReference type="ARBA" id="ARBA00022612"/>
    </source>
</evidence>
<dbReference type="Pfam" id="PF04586">
    <property type="entry name" value="Peptidase_S78"/>
    <property type="match status" value="1"/>
</dbReference>
<dbReference type="GO" id="GO:0008233">
    <property type="term" value="F:peptidase activity"/>
    <property type="evidence" value="ECO:0007669"/>
    <property type="project" value="UniProtKB-KW"/>
</dbReference>
<feature type="domain" description="Prohead serine protease" evidence="4">
    <location>
        <begin position="6"/>
        <end position="42"/>
    </location>
</feature>
<gene>
    <name evidence="5" type="ORF">MNBD_ALPHA01-98</name>
</gene>
<evidence type="ECO:0000259" key="4">
    <source>
        <dbReference type="Pfam" id="PF04586"/>
    </source>
</evidence>
<dbReference type="AlphaFoldDB" id="A0A3B0RGN3"/>
<reference evidence="5" key="1">
    <citation type="submission" date="2018-06" db="EMBL/GenBank/DDBJ databases">
        <authorList>
            <person name="Zhirakovskaya E."/>
        </authorList>
    </citation>
    <scope>NUCLEOTIDE SEQUENCE</scope>
</reference>
<dbReference type="InterPro" id="IPR054613">
    <property type="entry name" value="Peptidase_S78_dom"/>
</dbReference>